<dbReference type="InterPro" id="IPR041605">
    <property type="entry name" value="Exo_C"/>
</dbReference>
<dbReference type="SMART" id="SM00474">
    <property type="entry name" value="35EXOc"/>
    <property type="match status" value="1"/>
</dbReference>
<dbReference type="Gene3D" id="1.10.150.80">
    <property type="entry name" value="HRDC domain"/>
    <property type="match status" value="2"/>
</dbReference>
<feature type="domain" description="HRDC" evidence="2">
    <location>
        <begin position="231"/>
        <end position="313"/>
    </location>
</feature>
<feature type="region of interest" description="Disordered" evidence="1">
    <location>
        <begin position="299"/>
        <end position="324"/>
    </location>
</feature>
<dbReference type="SUPFAM" id="SSF53098">
    <property type="entry name" value="Ribonuclease H-like"/>
    <property type="match status" value="1"/>
</dbReference>
<dbReference type="Gene3D" id="3.30.420.10">
    <property type="entry name" value="Ribonuclease H-like superfamily/Ribonuclease H"/>
    <property type="match status" value="1"/>
</dbReference>
<evidence type="ECO:0000313" key="4">
    <source>
        <dbReference type="Proteomes" id="UP000516320"/>
    </source>
</evidence>
<dbReference type="InterPro" id="IPR002562">
    <property type="entry name" value="3'-5'_exonuclease_dom"/>
</dbReference>
<dbReference type="GO" id="GO:0000166">
    <property type="term" value="F:nucleotide binding"/>
    <property type="evidence" value="ECO:0007669"/>
    <property type="project" value="InterPro"/>
</dbReference>
<dbReference type="Pfam" id="PF01612">
    <property type="entry name" value="DNA_pol_A_exo1"/>
    <property type="match status" value="1"/>
</dbReference>
<dbReference type="Pfam" id="PF00570">
    <property type="entry name" value="HRDC"/>
    <property type="match status" value="1"/>
</dbReference>
<dbReference type="EMBL" id="CP046884">
    <property type="protein sequence ID" value="QNQ90349.1"/>
    <property type="molecule type" value="Genomic_DNA"/>
</dbReference>
<feature type="compositionally biased region" description="Polar residues" evidence="1">
    <location>
        <begin position="299"/>
        <end position="308"/>
    </location>
</feature>
<protein>
    <submittedName>
        <fullName evidence="3">Ribonuclease D</fullName>
    </submittedName>
</protein>
<dbReference type="GO" id="GO:0003676">
    <property type="term" value="F:nucleic acid binding"/>
    <property type="evidence" value="ECO:0007669"/>
    <property type="project" value="InterPro"/>
</dbReference>
<dbReference type="Pfam" id="PF18305">
    <property type="entry name" value="DNA_pol_A_exoN"/>
    <property type="match status" value="1"/>
</dbReference>
<reference evidence="3 4" key="1">
    <citation type="submission" date="2019-12" db="EMBL/GenBank/DDBJ databases">
        <title>Corynebacterium sp. nov., isolated from feces of the Anser Albifrons in China.</title>
        <authorList>
            <person name="Liu Q."/>
        </authorList>
    </citation>
    <scope>NUCLEOTIDE SEQUENCE [LARGE SCALE GENOMIC DNA]</scope>
    <source>
        <strain evidence="3 4">4H37-19</strain>
    </source>
</reference>
<dbReference type="GO" id="GO:0008408">
    <property type="term" value="F:3'-5' exonuclease activity"/>
    <property type="evidence" value="ECO:0007669"/>
    <property type="project" value="InterPro"/>
</dbReference>
<dbReference type="Proteomes" id="UP000516320">
    <property type="component" value="Chromosome"/>
</dbReference>
<dbReference type="InterPro" id="IPR010997">
    <property type="entry name" value="HRDC-like_sf"/>
</dbReference>
<dbReference type="CDD" id="cd06142">
    <property type="entry name" value="RNaseD_exo"/>
    <property type="match status" value="1"/>
</dbReference>
<dbReference type="AlphaFoldDB" id="A0A7H0SP74"/>
<accession>A0A7H0SP74</accession>
<dbReference type="InterPro" id="IPR051086">
    <property type="entry name" value="RNase_D-like"/>
</dbReference>
<dbReference type="InterPro" id="IPR002121">
    <property type="entry name" value="HRDC_dom"/>
</dbReference>
<name>A0A7H0SP74_9CORY</name>
<dbReference type="GO" id="GO:0006139">
    <property type="term" value="P:nucleobase-containing compound metabolic process"/>
    <property type="evidence" value="ECO:0007669"/>
    <property type="project" value="InterPro"/>
</dbReference>
<dbReference type="KEGG" id="cpoy:GP475_06650"/>
<organism evidence="3 4">
    <name type="scientific">Corynebacterium poyangense</name>
    <dbReference type="NCBI Taxonomy" id="2684405"/>
    <lineage>
        <taxon>Bacteria</taxon>
        <taxon>Bacillati</taxon>
        <taxon>Actinomycetota</taxon>
        <taxon>Actinomycetes</taxon>
        <taxon>Mycobacteriales</taxon>
        <taxon>Corynebacteriaceae</taxon>
        <taxon>Corynebacterium</taxon>
    </lineage>
</organism>
<dbReference type="SUPFAM" id="SSF47819">
    <property type="entry name" value="HRDC-like"/>
    <property type="match status" value="1"/>
</dbReference>
<evidence type="ECO:0000259" key="2">
    <source>
        <dbReference type="PROSITE" id="PS50967"/>
    </source>
</evidence>
<evidence type="ECO:0000256" key="1">
    <source>
        <dbReference type="SAM" id="MobiDB-lite"/>
    </source>
</evidence>
<evidence type="ECO:0000313" key="3">
    <source>
        <dbReference type="EMBL" id="QNQ90349.1"/>
    </source>
</evidence>
<dbReference type="PANTHER" id="PTHR47649:SF1">
    <property type="entry name" value="RIBONUCLEASE D"/>
    <property type="match status" value="1"/>
</dbReference>
<dbReference type="SMART" id="SM00341">
    <property type="entry name" value="HRDC"/>
    <property type="match status" value="1"/>
</dbReference>
<dbReference type="PANTHER" id="PTHR47649">
    <property type="entry name" value="RIBONUCLEASE D"/>
    <property type="match status" value="1"/>
</dbReference>
<gene>
    <name evidence="3" type="ORF">GP475_06650</name>
</gene>
<dbReference type="InterPro" id="IPR044876">
    <property type="entry name" value="HRDC_dom_sf"/>
</dbReference>
<dbReference type="InterPro" id="IPR012337">
    <property type="entry name" value="RNaseH-like_sf"/>
</dbReference>
<sequence length="412" mass="47229">MSSTSEEADSIPLLTAPTQSNFPLFHTPTGFRQAASLLQQGRGPIAVDTERASGYRYDDRAFLIQLKRQDSGIILLDPEVHRDAFREILSPVLSQQSWIIHAAHTDLPCLAWLGCHPTELFDTELAGRLAGFSKVNLSDMCATVLGFRLAKGYGAEDWSTRPLPKDWLVYAALDVEPLLDLADAMMLLLERQGRWEYALEECEYVRRSHAHIQQPPMRSWCDERGIESLTTPRQLVIAQALWKERERLAKTRDQSPGRILRSATLIDIARPMASSPQQMKNIRGVGRQAPRWWKVQQRALSTDPTTWPQPKRSSRRGAPSTKSWRHYHPESFEDFLHCRAKVEEVAGRLNIPTENLLSPTVLRELLWEILHHRRIKSPEQARSFLHAHGARRWQIELCQPALYTICREYGPR</sequence>
<proteinExistence type="predicted"/>
<dbReference type="PROSITE" id="PS50967">
    <property type="entry name" value="HRDC"/>
    <property type="match status" value="1"/>
</dbReference>
<keyword evidence="4" id="KW-1185">Reference proteome</keyword>
<dbReference type="InterPro" id="IPR036397">
    <property type="entry name" value="RNaseH_sf"/>
</dbReference>
<dbReference type="RefSeq" id="WP_187973664.1">
    <property type="nucleotide sequence ID" value="NZ_CP046884.1"/>
</dbReference>